<sequence>MDRGTDARLHPATRFHDQVALAEIELYSELLTAVATVDHHLSLAEIDRILGVRPARPGAADSPTPVPFPSRYAAINERERPTRRG</sequence>
<dbReference type="RefSeq" id="WP_123201559.1">
    <property type="nucleotide sequence ID" value="NZ_RJMB01000011.1"/>
</dbReference>
<dbReference type="Proteomes" id="UP000269198">
    <property type="component" value="Unassembled WGS sequence"/>
</dbReference>
<dbReference type="EMBL" id="RJMB01000011">
    <property type="protein sequence ID" value="RNL84388.1"/>
    <property type="molecule type" value="Genomic_DNA"/>
</dbReference>
<accession>A0A3N0E970</accession>
<proteinExistence type="predicted"/>
<keyword evidence="2" id="KW-1185">Reference proteome</keyword>
<name>A0A3N0E970_9ACTN</name>
<gene>
    <name evidence="1" type="ORF">EFW17_12610</name>
</gene>
<protein>
    <submittedName>
        <fullName evidence="1">Uncharacterized protein</fullName>
    </submittedName>
</protein>
<comment type="caution">
    <text evidence="1">The sequence shown here is derived from an EMBL/GenBank/DDBJ whole genome shotgun (WGS) entry which is preliminary data.</text>
</comment>
<evidence type="ECO:0000313" key="2">
    <source>
        <dbReference type="Proteomes" id="UP000269198"/>
    </source>
</evidence>
<organism evidence="1 2">
    <name type="scientific">Halostreptopolyspora alba</name>
    <dbReference type="NCBI Taxonomy" id="2487137"/>
    <lineage>
        <taxon>Bacteria</taxon>
        <taxon>Bacillati</taxon>
        <taxon>Actinomycetota</taxon>
        <taxon>Actinomycetes</taxon>
        <taxon>Streptosporangiales</taxon>
        <taxon>Nocardiopsidaceae</taxon>
        <taxon>Halostreptopolyspora</taxon>
    </lineage>
</organism>
<dbReference type="OrthoDB" id="3482089at2"/>
<dbReference type="AlphaFoldDB" id="A0A3N0E970"/>
<evidence type="ECO:0000313" key="1">
    <source>
        <dbReference type="EMBL" id="RNL84388.1"/>
    </source>
</evidence>
<reference evidence="1 2" key="1">
    <citation type="submission" date="2018-11" db="EMBL/GenBank/DDBJ databases">
        <title>The genome draft of YIM 96095.</title>
        <authorList>
            <person name="Tang S.-K."/>
            <person name="Chunyu W.-X."/>
            <person name="Feng Y.-Z."/>
        </authorList>
    </citation>
    <scope>NUCLEOTIDE SEQUENCE [LARGE SCALE GENOMIC DNA]</scope>
    <source>
        <strain evidence="1 2">YIM 96095</strain>
    </source>
</reference>